<accession>A0A3N1M5Y5</accession>
<name>A0A3N1M5Y5_9PROT</name>
<evidence type="ECO:0000256" key="7">
    <source>
        <dbReference type="ARBA" id="ARBA00023136"/>
    </source>
</evidence>
<gene>
    <name evidence="10" type="ORF">EDC65_0400</name>
</gene>
<proteinExistence type="inferred from homology"/>
<sequence length="277" mass="29921">MSRPPRQGGVGRLLLHALAYAVIVFLLLPTVLVAPMSVSPEKYLQFPPSGFSLRWYGEYFADREWVEATLFSAEAGIISAIGATIIGTMTALALVRGRIRGRAFVELLIIGPVVVPHIALAVAMFLVYEQLRLTGTLVGFAMAHIVLALPFAIFTILAALYRFDADLEMAALSCGASRVATFRHVTLPMIAPGVASAALFAFIISFDEAVVSFFISDLDRKTLPRKMFEDIDFDVSPVLAAVATMLSLLTIAVLVMGHFFKQMADRRAAPAAAGGKE</sequence>
<organism evidence="10 11">
    <name type="scientific">Stella humosa</name>
    <dbReference type="NCBI Taxonomy" id="94"/>
    <lineage>
        <taxon>Bacteria</taxon>
        <taxon>Pseudomonadati</taxon>
        <taxon>Pseudomonadota</taxon>
        <taxon>Alphaproteobacteria</taxon>
        <taxon>Rhodospirillales</taxon>
        <taxon>Stellaceae</taxon>
        <taxon>Stella</taxon>
    </lineage>
</organism>
<evidence type="ECO:0000256" key="5">
    <source>
        <dbReference type="ARBA" id="ARBA00022692"/>
    </source>
</evidence>
<comment type="caution">
    <text evidence="10">The sequence shown here is derived from an EMBL/GenBank/DDBJ whole genome shotgun (WGS) entry which is preliminary data.</text>
</comment>
<keyword evidence="4" id="KW-0997">Cell inner membrane</keyword>
<dbReference type="CDD" id="cd06261">
    <property type="entry name" value="TM_PBP2"/>
    <property type="match status" value="1"/>
</dbReference>
<dbReference type="PANTHER" id="PTHR43357:SF4">
    <property type="entry name" value="INNER MEMBRANE ABC TRANSPORTER PERMEASE PROTEIN YDCV"/>
    <property type="match status" value="1"/>
</dbReference>
<evidence type="ECO:0000256" key="2">
    <source>
        <dbReference type="ARBA" id="ARBA00022448"/>
    </source>
</evidence>
<feature type="domain" description="ABC transmembrane type-1" evidence="9">
    <location>
        <begin position="69"/>
        <end position="257"/>
    </location>
</feature>
<evidence type="ECO:0000259" key="9">
    <source>
        <dbReference type="PROSITE" id="PS50928"/>
    </source>
</evidence>
<evidence type="ECO:0000256" key="4">
    <source>
        <dbReference type="ARBA" id="ARBA00022519"/>
    </source>
</evidence>
<keyword evidence="7 8" id="KW-0472">Membrane</keyword>
<dbReference type="Pfam" id="PF00528">
    <property type="entry name" value="BPD_transp_1"/>
    <property type="match status" value="1"/>
</dbReference>
<evidence type="ECO:0000256" key="3">
    <source>
        <dbReference type="ARBA" id="ARBA00022475"/>
    </source>
</evidence>
<dbReference type="Proteomes" id="UP000278222">
    <property type="component" value="Unassembled WGS sequence"/>
</dbReference>
<dbReference type="EMBL" id="RJKX01000011">
    <property type="protein sequence ID" value="ROQ01222.1"/>
    <property type="molecule type" value="Genomic_DNA"/>
</dbReference>
<keyword evidence="5 8" id="KW-0812">Transmembrane</keyword>
<protein>
    <submittedName>
        <fullName evidence="10">Mannopine transport system permease protein</fullName>
    </submittedName>
</protein>
<evidence type="ECO:0000313" key="10">
    <source>
        <dbReference type="EMBL" id="ROQ01222.1"/>
    </source>
</evidence>
<keyword evidence="2 8" id="KW-0813">Transport</keyword>
<dbReference type="PANTHER" id="PTHR43357">
    <property type="entry name" value="INNER MEMBRANE ABC TRANSPORTER PERMEASE PROTEIN YDCV"/>
    <property type="match status" value="1"/>
</dbReference>
<feature type="transmembrane region" description="Helical" evidence="8">
    <location>
        <begin position="107"/>
        <end position="128"/>
    </location>
</feature>
<dbReference type="PROSITE" id="PS50928">
    <property type="entry name" value="ABC_TM1"/>
    <property type="match status" value="1"/>
</dbReference>
<evidence type="ECO:0000256" key="6">
    <source>
        <dbReference type="ARBA" id="ARBA00022989"/>
    </source>
</evidence>
<feature type="transmembrane region" description="Helical" evidence="8">
    <location>
        <begin position="75"/>
        <end position="95"/>
    </location>
</feature>
<dbReference type="Gene3D" id="1.10.3720.10">
    <property type="entry name" value="MetI-like"/>
    <property type="match status" value="1"/>
</dbReference>
<evidence type="ECO:0000256" key="1">
    <source>
        <dbReference type="ARBA" id="ARBA00004429"/>
    </source>
</evidence>
<dbReference type="AlphaFoldDB" id="A0A3N1M5Y5"/>
<feature type="transmembrane region" description="Helical" evidence="8">
    <location>
        <begin position="235"/>
        <end position="257"/>
    </location>
</feature>
<dbReference type="GO" id="GO:0005886">
    <property type="term" value="C:plasma membrane"/>
    <property type="evidence" value="ECO:0007669"/>
    <property type="project" value="UniProtKB-SubCell"/>
</dbReference>
<comment type="subcellular location">
    <subcellularLocation>
        <location evidence="1">Cell inner membrane</location>
        <topology evidence="1">Multi-pass membrane protein</topology>
    </subcellularLocation>
    <subcellularLocation>
        <location evidence="8">Cell membrane</location>
        <topology evidence="8">Multi-pass membrane protein</topology>
    </subcellularLocation>
</comment>
<dbReference type="SUPFAM" id="SSF161098">
    <property type="entry name" value="MetI-like"/>
    <property type="match status" value="1"/>
</dbReference>
<feature type="transmembrane region" description="Helical" evidence="8">
    <location>
        <begin position="12"/>
        <end position="34"/>
    </location>
</feature>
<dbReference type="GO" id="GO:0055085">
    <property type="term" value="P:transmembrane transport"/>
    <property type="evidence" value="ECO:0007669"/>
    <property type="project" value="InterPro"/>
</dbReference>
<feature type="transmembrane region" description="Helical" evidence="8">
    <location>
        <begin position="193"/>
        <end position="215"/>
    </location>
</feature>
<keyword evidence="3" id="KW-1003">Cell membrane</keyword>
<evidence type="ECO:0000313" key="11">
    <source>
        <dbReference type="Proteomes" id="UP000278222"/>
    </source>
</evidence>
<comment type="similarity">
    <text evidence="8">Belongs to the binding-protein-dependent transport system permease family.</text>
</comment>
<reference evidence="10 11" key="1">
    <citation type="submission" date="2018-11" db="EMBL/GenBank/DDBJ databases">
        <title>Genomic Encyclopedia of Type Strains, Phase IV (KMG-IV): sequencing the most valuable type-strain genomes for metagenomic binning, comparative biology and taxonomic classification.</title>
        <authorList>
            <person name="Goeker M."/>
        </authorList>
    </citation>
    <scope>NUCLEOTIDE SEQUENCE [LARGE SCALE GENOMIC DNA]</scope>
    <source>
        <strain evidence="10 11">DSM 5900</strain>
    </source>
</reference>
<evidence type="ECO:0000256" key="8">
    <source>
        <dbReference type="RuleBase" id="RU363032"/>
    </source>
</evidence>
<keyword evidence="11" id="KW-1185">Reference proteome</keyword>
<dbReference type="InterPro" id="IPR000515">
    <property type="entry name" value="MetI-like"/>
</dbReference>
<dbReference type="RefSeq" id="WP_245978144.1">
    <property type="nucleotide sequence ID" value="NZ_AP019700.1"/>
</dbReference>
<feature type="transmembrane region" description="Helical" evidence="8">
    <location>
        <begin position="140"/>
        <end position="161"/>
    </location>
</feature>
<dbReference type="InterPro" id="IPR035906">
    <property type="entry name" value="MetI-like_sf"/>
</dbReference>
<keyword evidence="6 8" id="KW-1133">Transmembrane helix</keyword>